<organism evidence="6 7">
    <name type="scientific">Aspergillus oryzae</name>
    <name type="common">Yellow koji mold</name>
    <dbReference type="NCBI Taxonomy" id="5062"/>
    <lineage>
        <taxon>Eukaryota</taxon>
        <taxon>Fungi</taxon>
        <taxon>Dikarya</taxon>
        <taxon>Ascomycota</taxon>
        <taxon>Pezizomycotina</taxon>
        <taxon>Eurotiomycetes</taxon>
        <taxon>Eurotiomycetidae</taxon>
        <taxon>Eurotiales</taxon>
        <taxon>Aspergillaceae</taxon>
        <taxon>Aspergillus</taxon>
        <taxon>Aspergillus subgen. Circumdati</taxon>
    </lineage>
</organism>
<dbReference type="GO" id="GO:0016272">
    <property type="term" value="C:prefoldin complex"/>
    <property type="evidence" value="ECO:0007669"/>
    <property type="project" value="InterPro"/>
</dbReference>
<accession>A0A1S9DD79</accession>
<evidence type="ECO:0000313" key="6">
    <source>
        <dbReference type="EMBL" id="OOO06949.1"/>
    </source>
</evidence>
<dbReference type="VEuPathDB" id="FungiDB:AO090011000499"/>
<dbReference type="SUPFAM" id="SSF46579">
    <property type="entry name" value="Prefoldin"/>
    <property type="match status" value="1"/>
</dbReference>
<dbReference type="OrthoDB" id="6375174at2759"/>
<evidence type="ECO:0000256" key="5">
    <source>
        <dbReference type="SAM" id="MobiDB-lite"/>
    </source>
</evidence>
<dbReference type="GO" id="GO:0007017">
    <property type="term" value="P:microtubule-based process"/>
    <property type="evidence" value="ECO:0007669"/>
    <property type="project" value="TreeGrafter"/>
</dbReference>
<feature type="region of interest" description="Disordered" evidence="5">
    <location>
        <begin position="321"/>
        <end position="341"/>
    </location>
</feature>
<dbReference type="eggNOG" id="KOG3313">
    <property type="taxonomic scope" value="Eukaryota"/>
</dbReference>
<dbReference type="GO" id="GO:0006457">
    <property type="term" value="P:protein folding"/>
    <property type="evidence" value="ECO:0007669"/>
    <property type="project" value="InterPro"/>
</dbReference>
<dbReference type="AlphaFoldDB" id="A0A1S9DD79"/>
<dbReference type="GO" id="GO:0005737">
    <property type="term" value="C:cytoplasm"/>
    <property type="evidence" value="ECO:0007669"/>
    <property type="project" value="UniProtKB-ARBA"/>
</dbReference>
<dbReference type="PANTHER" id="PTHR12409">
    <property type="entry name" value="PREFOLDIN SUBUNIT 3"/>
    <property type="match status" value="1"/>
</dbReference>
<comment type="similarity">
    <text evidence="1">Belongs to the prefoldin subunit alpha family.</text>
</comment>
<sequence>MALTPTSISCCSHNTPYRPQGLDQESKFNEFLVWARLTVTSEVSSDCDTPSPVPEYAVQLVKQVNYGPLKSRRYFIPRRDLSSVELIEVSEQWLIEKNFEKLNSYKNFRGTLHNKFFELNLYRKDPINTHHWRANVARPSNEIDLTINPETNPRGIPVAPFVDNVTDYVSTRADVEPTLRSFQEMISKYQFMEVNTQRRAAGLREKIPDIKKTLEMVKFLKMRRDNNADPLETNFELNDTLYARATVDPADTEEVYLWLGANVMLAYPIGEAETMLTEKLSTAELSLANCDEDLEFLREQITTMEVATARVYNWDVVQRRKDKADGKGDEDDDTAKGPSGA</sequence>
<dbReference type="Proteomes" id="UP000190312">
    <property type="component" value="Unassembled WGS sequence"/>
</dbReference>
<evidence type="ECO:0000256" key="2">
    <source>
        <dbReference type="ARBA" id="ARBA00011695"/>
    </source>
</evidence>
<dbReference type="VEuPathDB" id="FungiDB:AO090011000500"/>
<protein>
    <submittedName>
        <fullName evidence="6">Prefoldin alpha domain protein</fullName>
    </submittedName>
</protein>
<gene>
    <name evidence="6" type="ORF">OAory_01091520</name>
</gene>
<evidence type="ECO:0000313" key="7">
    <source>
        <dbReference type="Proteomes" id="UP000190312"/>
    </source>
</evidence>
<reference evidence="6 7" key="1">
    <citation type="submission" date="2016-10" db="EMBL/GenBank/DDBJ databases">
        <title>Genome sequencing of Aspergillus oryzae BCC7051.</title>
        <authorList>
            <person name="Thammarongtham C."/>
            <person name="Vorapreeda T."/>
            <person name="Nookaew I."/>
            <person name="Srisuk T."/>
            <person name="Land M."/>
            <person name="Jeennor S."/>
            <person name="Laoteng K."/>
        </authorList>
    </citation>
    <scope>NUCLEOTIDE SEQUENCE [LARGE SCALE GENOMIC DNA]</scope>
    <source>
        <strain evidence="6 7">BCC7051</strain>
    </source>
</reference>
<keyword evidence="4" id="KW-0175">Coiled coil</keyword>
<comment type="caution">
    <text evidence="6">The sequence shown here is derived from an EMBL/GenBank/DDBJ whole genome shotgun (WGS) entry which is preliminary data.</text>
</comment>
<proteinExistence type="inferred from homology"/>
<keyword evidence="3" id="KW-0143">Chaperone</keyword>
<dbReference type="InterPro" id="IPR004127">
    <property type="entry name" value="Prefoldin_subunit_alpha"/>
</dbReference>
<evidence type="ECO:0000256" key="3">
    <source>
        <dbReference type="ARBA" id="ARBA00023186"/>
    </source>
</evidence>
<dbReference type="EMBL" id="MKZY01000007">
    <property type="protein sequence ID" value="OOO06949.1"/>
    <property type="molecule type" value="Genomic_DNA"/>
</dbReference>
<dbReference type="InterPro" id="IPR016655">
    <property type="entry name" value="PFD3"/>
</dbReference>
<dbReference type="PANTHER" id="PTHR12409:SF0">
    <property type="entry name" value="PREFOLDIN SUBUNIT 3"/>
    <property type="match status" value="1"/>
</dbReference>
<dbReference type="GO" id="GO:0007021">
    <property type="term" value="P:tubulin complex assembly"/>
    <property type="evidence" value="ECO:0007669"/>
    <property type="project" value="TreeGrafter"/>
</dbReference>
<comment type="subunit">
    <text evidence="2">Heterohexamer of two PFD-alpha type and four PFD-beta type subunits.</text>
</comment>
<dbReference type="FunFam" id="1.10.287.370:FF:000001">
    <property type="entry name" value="Prefoldin subunit 3"/>
    <property type="match status" value="1"/>
</dbReference>
<dbReference type="Pfam" id="PF02996">
    <property type="entry name" value="Prefoldin"/>
    <property type="match status" value="1"/>
</dbReference>
<feature type="coiled-coil region" evidence="4">
    <location>
        <begin position="280"/>
        <end position="307"/>
    </location>
</feature>
<dbReference type="GO" id="GO:0015631">
    <property type="term" value="F:tubulin binding"/>
    <property type="evidence" value="ECO:0007669"/>
    <property type="project" value="TreeGrafter"/>
</dbReference>
<name>A0A1S9DD79_ASPOZ</name>
<dbReference type="InterPro" id="IPR009053">
    <property type="entry name" value="Prefoldin"/>
</dbReference>
<evidence type="ECO:0000256" key="4">
    <source>
        <dbReference type="SAM" id="Coils"/>
    </source>
</evidence>
<evidence type="ECO:0000256" key="1">
    <source>
        <dbReference type="ARBA" id="ARBA00010048"/>
    </source>
</evidence>
<dbReference type="CDD" id="cd23156">
    <property type="entry name" value="Prefoldin_3"/>
    <property type="match status" value="1"/>
</dbReference>
<dbReference type="Gene3D" id="1.10.287.370">
    <property type="match status" value="1"/>
</dbReference>